<evidence type="ECO:0000256" key="1">
    <source>
        <dbReference type="SAM" id="MobiDB-lite"/>
    </source>
</evidence>
<organism evidence="2 3">
    <name type="scientific">Cerasicoccus arenae</name>
    <dbReference type="NCBI Taxonomy" id="424488"/>
    <lineage>
        <taxon>Bacteria</taxon>
        <taxon>Pseudomonadati</taxon>
        <taxon>Verrucomicrobiota</taxon>
        <taxon>Opitutia</taxon>
        <taxon>Puniceicoccales</taxon>
        <taxon>Cerasicoccaceae</taxon>
        <taxon>Cerasicoccus</taxon>
    </lineage>
</organism>
<name>A0A8J3DHX4_9BACT</name>
<keyword evidence="3" id="KW-1185">Reference proteome</keyword>
<gene>
    <name evidence="2" type="ORF">GCM10007047_21360</name>
</gene>
<accession>A0A8J3DHX4</accession>
<feature type="region of interest" description="Disordered" evidence="1">
    <location>
        <begin position="23"/>
        <end position="48"/>
    </location>
</feature>
<comment type="caution">
    <text evidence="2">The sequence shown here is derived from an EMBL/GenBank/DDBJ whole genome shotgun (WGS) entry which is preliminary data.</text>
</comment>
<feature type="compositionally biased region" description="Gly residues" evidence="1">
    <location>
        <begin position="36"/>
        <end position="48"/>
    </location>
</feature>
<protein>
    <submittedName>
        <fullName evidence="2">Uncharacterized protein</fullName>
    </submittedName>
</protein>
<evidence type="ECO:0000313" key="2">
    <source>
        <dbReference type="EMBL" id="GHC04368.1"/>
    </source>
</evidence>
<reference evidence="2" key="1">
    <citation type="journal article" date="2014" name="Int. J. Syst. Evol. Microbiol.">
        <title>Complete genome sequence of Corynebacterium casei LMG S-19264T (=DSM 44701T), isolated from a smear-ripened cheese.</title>
        <authorList>
            <consortium name="US DOE Joint Genome Institute (JGI-PGF)"/>
            <person name="Walter F."/>
            <person name="Albersmeier A."/>
            <person name="Kalinowski J."/>
            <person name="Ruckert C."/>
        </authorList>
    </citation>
    <scope>NUCLEOTIDE SEQUENCE</scope>
    <source>
        <strain evidence="2">KCTC 12870</strain>
    </source>
</reference>
<dbReference type="EMBL" id="BMXG01000012">
    <property type="protein sequence ID" value="GHC04368.1"/>
    <property type="molecule type" value="Genomic_DNA"/>
</dbReference>
<dbReference type="Proteomes" id="UP000642829">
    <property type="component" value="Unassembled WGS sequence"/>
</dbReference>
<evidence type="ECO:0000313" key="3">
    <source>
        <dbReference type="Proteomes" id="UP000642829"/>
    </source>
</evidence>
<proteinExistence type="predicted"/>
<dbReference type="RefSeq" id="WP_189514928.1">
    <property type="nucleotide sequence ID" value="NZ_BMXG01000012.1"/>
</dbReference>
<reference evidence="2" key="2">
    <citation type="submission" date="2020-09" db="EMBL/GenBank/DDBJ databases">
        <authorList>
            <person name="Sun Q."/>
            <person name="Kim S."/>
        </authorList>
    </citation>
    <scope>NUCLEOTIDE SEQUENCE</scope>
    <source>
        <strain evidence="2">KCTC 12870</strain>
    </source>
</reference>
<sequence>MEAASAEEGLAVAREGGGLMADPFLLKKGASDHRQGGGAADQEGNGGP</sequence>
<dbReference type="AlphaFoldDB" id="A0A8J3DHX4"/>